<keyword evidence="1" id="KW-0812">Transmembrane</keyword>
<gene>
    <name evidence="2" type="ORF">EV146_111205</name>
</gene>
<organism evidence="2 3">
    <name type="scientific">Mesobacillus foraminis</name>
    <dbReference type="NCBI Taxonomy" id="279826"/>
    <lineage>
        <taxon>Bacteria</taxon>
        <taxon>Bacillati</taxon>
        <taxon>Bacillota</taxon>
        <taxon>Bacilli</taxon>
        <taxon>Bacillales</taxon>
        <taxon>Bacillaceae</taxon>
        <taxon>Mesobacillus</taxon>
    </lineage>
</organism>
<keyword evidence="1" id="KW-0472">Membrane</keyword>
<keyword evidence="3" id="KW-1185">Reference proteome</keyword>
<dbReference type="EMBL" id="SLVV01000011">
    <property type="protein sequence ID" value="TCN22364.1"/>
    <property type="molecule type" value="Genomic_DNA"/>
</dbReference>
<accession>A0A4R2B9V7</accession>
<protein>
    <recommendedName>
        <fullName evidence="4">Transmembrane protein</fullName>
    </recommendedName>
</protein>
<dbReference type="RefSeq" id="WP_132010198.1">
    <property type="nucleotide sequence ID" value="NZ_JABUHM010000013.1"/>
</dbReference>
<evidence type="ECO:0000256" key="1">
    <source>
        <dbReference type="SAM" id="Phobius"/>
    </source>
</evidence>
<dbReference type="Proteomes" id="UP000295689">
    <property type="component" value="Unassembled WGS sequence"/>
</dbReference>
<dbReference type="AlphaFoldDB" id="A0A4R2B9V7"/>
<name>A0A4R2B9V7_9BACI</name>
<comment type="caution">
    <text evidence="2">The sequence shown here is derived from an EMBL/GenBank/DDBJ whole genome shotgun (WGS) entry which is preliminary data.</text>
</comment>
<evidence type="ECO:0000313" key="2">
    <source>
        <dbReference type="EMBL" id="TCN22364.1"/>
    </source>
</evidence>
<feature type="transmembrane region" description="Helical" evidence="1">
    <location>
        <begin position="71"/>
        <end position="88"/>
    </location>
</feature>
<reference evidence="2 3" key="1">
    <citation type="journal article" date="2015" name="Stand. Genomic Sci.">
        <title>Genomic Encyclopedia of Bacterial and Archaeal Type Strains, Phase III: the genomes of soil and plant-associated and newly described type strains.</title>
        <authorList>
            <person name="Whitman W.B."/>
            <person name="Woyke T."/>
            <person name="Klenk H.P."/>
            <person name="Zhou Y."/>
            <person name="Lilburn T.G."/>
            <person name="Beck B.J."/>
            <person name="De Vos P."/>
            <person name="Vandamme P."/>
            <person name="Eisen J.A."/>
            <person name="Garrity G."/>
            <person name="Hugenholtz P."/>
            <person name="Kyrpides N.C."/>
        </authorList>
    </citation>
    <scope>NUCLEOTIDE SEQUENCE [LARGE SCALE GENOMIC DNA]</scope>
    <source>
        <strain evidence="2 3">CV53</strain>
    </source>
</reference>
<proteinExistence type="predicted"/>
<keyword evidence="1" id="KW-1133">Transmembrane helix</keyword>
<evidence type="ECO:0008006" key="4">
    <source>
        <dbReference type="Google" id="ProtNLM"/>
    </source>
</evidence>
<sequence length="108" mass="11937">MAKHTKLLATILLLTIFSGLFLPNFFGHGGSSADGKTTAAGIMQSDSESFSLDSDDKNDSIHLHLVKHSPEIVLCTVMFLLTLTIIIYRRLQFSMAVFYQSNYVILAP</sequence>
<evidence type="ECO:0000313" key="3">
    <source>
        <dbReference type="Proteomes" id="UP000295689"/>
    </source>
</evidence>